<dbReference type="Proteomes" id="UP001558632">
    <property type="component" value="Unassembled WGS sequence"/>
</dbReference>
<evidence type="ECO:0000313" key="1">
    <source>
        <dbReference type="EMBL" id="KAL1237642.1"/>
    </source>
</evidence>
<dbReference type="InterPro" id="IPR042407">
    <property type="entry name" value="NCBP2-AS2"/>
</dbReference>
<name>A0ABR3KJE9_TRISP</name>
<dbReference type="PANTHER" id="PTHR41161:SF1">
    <property type="entry name" value="PROTEIN NCBP2AS2"/>
    <property type="match status" value="1"/>
</dbReference>
<organism evidence="1 2">
    <name type="scientific">Trichinella spiralis</name>
    <name type="common">Trichina worm</name>
    <dbReference type="NCBI Taxonomy" id="6334"/>
    <lineage>
        <taxon>Eukaryota</taxon>
        <taxon>Metazoa</taxon>
        <taxon>Ecdysozoa</taxon>
        <taxon>Nematoda</taxon>
        <taxon>Enoplea</taxon>
        <taxon>Dorylaimia</taxon>
        <taxon>Trichinellida</taxon>
        <taxon>Trichinellidae</taxon>
        <taxon>Trichinella</taxon>
    </lineage>
</organism>
<sequence>MFSIFYKVRRDEELNYCSYISETCKRTILKMLKRLVYQLLNNEDVIRKISDSWPVRRIAQLSAYSYLNFRRQIREIMQHQVKADTIKMKIENPKSTLSGIKNRFFIILKDEWEKNWKTFR</sequence>
<dbReference type="PANTHER" id="PTHR41161">
    <property type="entry name" value="PROTEIN NCBP2AS2"/>
    <property type="match status" value="1"/>
</dbReference>
<proteinExistence type="predicted"/>
<comment type="caution">
    <text evidence="1">The sequence shown here is derived from an EMBL/GenBank/DDBJ whole genome shotgun (WGS) entry which is preliminary data.</text>
</comment>
<dbReference type="EMBL" id="JBEUSY010000340">
    <property type="protein sequence ID" value="KAL1237642.1"/>
    <property type="molecule type" value="Genomic_DNA"/>
</dbReference>
<protein>
    <submittedName>
        <fullName evidence="1">Protein NCBP2AS2</fullName>
    </submittedName>
</protein>
<gene>
    <name evidence="1" type="ORF">TSPI_02646</name>
</gene>
<evidence type="ECO:0000313" key="2">
    <source>
        <dbReference type="Proteomes" id="UP001558632"/>
    </source>
</evidence>
<keyword evidence="2" id="KW-1185">Reference proteome</keyword>
<accession>A0ABR3KJE9</accession>
<reference evidence="1 2" key="1">
    <citation type="submission" date="2024-07" db="EMBL/GenBank/DDBJ databases">
        <title>Enhanced genomic and transcriptomic resources for Trichinella pseudospiralis and T. spiralis underpin the discovery of pronounced molecular differences between stages and species.</title>
        <authorList>
            <person name="Pasi K.K."/>
            <person name="La Rosa G."/>
            <person name="Gomez-Morales M.A."/>
            <person name="Tosini F."/>
            <person name="Sumanam S."/>
            <person name="Young N.D."/>
            <person name="Chang B.C."/>
            <person name="Robin G.B."/>
        </authorList>
    </citation>
    <scope>NUCLEOTIDE SEQUENCE [LARGE SCALE GENOMIC DNA]</scope>
    <source>
        <strain evidence="1">ISS534</strain>
    </source>
</reference>